<sequence length="125" mass="13317">MANPFVHVELHTGDLAKAKQFYAALFDWKLEDVPMPGGSSYTMISVGEGTGGGMMTSEAPGTPPHWMAYVGVDDIKASTEKAKSLGATVCQDVMEVGEHGWMSVITDPTGATIALWKNRAPKSES</sequence>
<gene>
    <name evidence="2" type="ORF">ACFOFO_20450</name>
</gene>
<dbReference type="InterPro" id="IPR037523">
    <property type="entry name" value="VOC_core"/>
</dbReference>
<dbReference type="PROSITE" id="PS51819">
    <property type="entry name" value="VOC"/>
    <property type="match status" value="1"/>
</dbReference>
<dbReference type="PANTHER" id="PTHR33993">
    <property type="entry name" value="GLYOXALASE-RELATED"/>
    <property type="match status" value="1"/>
</dbReference>
<evidence type="ECO:0000259" key="1">
    <source>
        <dbReference type="PROSITE" id="PS51819"/>
    </source>
</evidence>
<dbReference type="Proteomes" id="UP001595530">
    <property type="component" value="Unassembled WGS sequence"/>
</dbReference>
<dbReference type="SUPFAM" id="SSF54593">
    <property type="entry name" value="Glyoxalase/Bleomycin resistance protein/Dihydroxybiphenyl dioxygenase"/>
    <property type="match status" value="1"/>
</dbReference>
<dbReference type="InterPro" id="IPR004360">
    <property type="entry name" value="Glyas_Fos-R_dOase_dom"/>
</dbReference>
<dbReference type="RefSeq" id="WP_390326862.1">
    <property type="nucleotide sequence ID" value="NZ_JBHRTP010000072.1"/>
</dbReference>
<accession>A0ABV7F5D2</accession>
<dbReference type="PANTHER" id="PTHR33993:SF14">
    <property type="entry name" value="GB|AAF24581.1"/>
    <property type="match status" value="1"/>
</dbReference>
<keyword evidence="3" id="KW-1185">Reference proteome</keyword>
<evidence type="ECO:0000313" key="2">
    <source>
        <dbReference type="EMBL" id="MFC3110304.1"/>
    </source>
</evidence>
<proteinExistence type="predicted"/>
<evidence type="ECO:0000313" key="3">
    <source>
        <dbReference type="Proteomes" id="UP001595530"/>
    </source>
</evidence>
<dbReference type="Gene3D" id="3.10.180.10">
    <property type="entry name" value="2,3-Dihydroxybiphenyl 1,2-Dioxygenase, domain 1"/>
    <property type="match status" value="1"/>
</dbReference>
<dbReference type="InterPro" id="IPR029068">
    <property type="entry name" value="Glyas_Bleomycin-R_OHBP_Dase"/>
</dbReference>
<organism evidence="2 3">
    <name type="scientific">Undibacterium arcticum</name>
    <dbReference type="NCBI Taxonomy" id="1762892"/>
    <lineage>
        <taxon>Bacteria</taxon>
        <taxon>Pseudomonadati</taxon>
        <taxon>Pseudomonadota</taxon>
        <taxon>Betaproteobacteria</taxon>
        <taxon>Burkholderiales</taxon>
        <taxon>Oxalobacteraceae</taxon>
        <taxon>Undibacterium</taxon>
    </lineage>
</organism>
<protein>
    <submittedName>
        <fullName evidence="2">VOC family protein</fullName>
    </submittedName>
</protein>
<dbReference type="EMBL" id="JBHRTP010000072">
    <property type="protein sequence ID" value="MFC3110304.1"/>
    <property type="molecule type" value="Genomic_DNA"/>
</dbReference>
<feature type="domain" description="VOC" evidence="1">
    <location>
        <begin position="4"/>
        <end position="118"/>
    </location>
</feature>
<dbReference type="Pfam" id="PF00903">
    <property type="entry name" value="Glyoxalase"/>
    <property type="match status" value="1"/>
</dbReference>
<dbReference type="CDD" id="cd07247">
    <property type="entry name" value="SgaA_N_like"/>
    <property type="match status" value="1"/>
</dbReference>
<comment type="caution">
    <text evidence="2">The sequence shown here is derived from an EMBL/GenBank/DDBJ whole genome shotgun (WGS) entry which is preliminary data.</text>
</comment>
<name>A0ABV7F5D2_9BURK</name>
<reference evidence="3" key="1">
    <citation type="journal article" date="2019" name="Int. J. Syst. Evol. Microbiol.">
        <title>The Global Catalogue of Microorganisms (GCM) 10K type strain sequencing project: providing services to taxonomists for standard genome sequencing and annotation.</title>
        <authorList>
            <consortium name="The Broad Institute Genomics Platform"/>
            <consortium name="The Broad Institute Genome Sequencing Center for Infectious Disease"/>
            <person name="Wu L."/>
            <person name="Ma J."/>
        </authorList>
    </citation>
    <scope>NUCLEOTIDE SEQUENCE [LARGE SCALE GENOMIC DNA]</scope>
    <source>
        <strain evidence="3">KCTC 42986</strain>
    </source>
</reference>
<dbReference type="InterPro" id="IPR052164">
    <property type="entry name" value="Anthracycline_SecMetBiosynth"/>
</dbReference>